<keyword evidence="2" id="KW-1185">Reference proteome</keyword>
<evidence type="ECO:0000313" key="2">
    <source>
        <dbReference type="Proteomes" id="UP000199202"/>
    </source>
</evidence>
<name>A0A1G8JI77_9ACTN</name>
<reference evidence="1 2" key="1">
    <citation type="submission" date="2016-10" db="EMBL/GenBank/DDBJ databases">
        <authorList>
            <person name="de Groot N.N."/>
        </authorList>
    </citation>
    <scope>NUCLEOTIDE SEQUENCE [LARGE SCALE GENOMIC DNA]</scope>
    <source>
        <strain evidence="1 2">CGMCC 4.6533</strain>
    </source>
</reference>
<organism evidence="1 2">
    <name type="scientific">Nonomuraea jiangxiensis</name>
    <dbReference type="NCBI Taxonomy" id="633440"/>
    <lineage>
        <taxon>Bacteria</taxon>
        <taxon>Bacillati</taxon>
        <taxon>Actinomycetota</taxon>
        <taxon>Actinomycetes</taxon>
        <taxon>Streptosporangiales</taxon>
        <taxon>Streptosporangiaceae</taxon>
        <taxon>Nonomuraea</taxon>
    </lineage>
</organism>
<sequence>MHGDGHEDVLPVLEGDAATARTRVLGQVAACRERYGEAATAPVSARGRAADPLQALREGAHIDPVRVATMRLEIDRAFSLLRDERIRSADDFEYHHDDSRGA</sequence>
<proteinExistence type="predicted"/>
<evidence type="ECO:0000313" key="1">
    <source>
        <dbReference type="EMBL" id="SDI30989.1"/>
    </source>
</evidence>
<protein>
    <submittedName>
        <fullName evidence="1">Uncharacterized protein</fullName>
    </submittedName>
</protein>
<accession>A0A1G8JI77</accession>
<dbReference type="EMBL" id="FNDJ01000005">
    <property type="protein sequence ID" value="SDI30989.1"/>
    <property type="molecule type" value="Genomic_DNA"/>
</dbReference>
<dbReference type="AlphaFoldDB" id="A0A1G8JI77"/>
<dbReference type="Proteomes" id="UP000199202">
    <property type="component" value="Unassembled WGS sequence"/>
</dbReference>
<gene>
    <name evidence="1" type="ORF">SAMN05421869_10596</name>
</gene>